<feature type="non-terminal residue" evidence="2">
    <location>
        <position position="1"/>
    </location>
</feature>
<evidence type="ECO:0000313" key="2">
    <source>
        <dbReference type="EMBL" id="EGH19074.1"/>
    </source>
</evidence>
<gene>
    <name evidence="2" type="ORF">Pgy4_39530</name>
</gene>
<dbReference type="AlphaFoldDB" id="F3CII2"/>
<comment type="caution">
    <text evidence="2">The sequence shown here is derived from an EMBL/GenBank/DDBJ whole genome shotgun (WGS) entry which is preliminary data.</text>
</comment>
<dbReference type="EMBL" id="ADWY01003557">
    <property type="protein sequence ID" value="EGH19074.1"/>
    <property type="molecule type" value="Genomic_DNA"/>
</dbReference>
<dbReference type="HOGENOM" id="CLU_3281639_0_0_6"/>
<feature type="non-terminal residue" evidence="2">
    <location>
        <position position="41"/>
    </location>
</feature>
<reference evidence="2 3" key="1">
    <citation type="journal article" date="2011" name="PLoS Pathog.">
        <title>Dynamic evolution of pathogenicity revealed by sequencing and comparative genomics of 19 Pseudomonas syringae isolates.</title>
        <authorList>
            <person name="Baltrus D.A."/>
            <person name="Nishimura M.T."/>
            <person name="Romanchuk A."/>
            <person name="Chang J.H."/>
            <person name="Mukhtar M.S."/>
            <person name="Cherkis K."/>
            <person name="Roach J."/>
            <person name="Grant S.R."/>
            <person name="Jones C.D."/>
            <person name="Dangl J.L."/>
        </authorList>
    </citation>
    <scope>NUCLEOTIDE SEQUENCE [LARGE SCALE GENOMIC DNA]</scope>
    <source>
        <strain evidence="3">race 4</strain>
    </source>
</reference>
<accession>F3CII2</accession>
<name>F3CII2_PSESG</name>
<organism evidence="2 3">
    <name type="scientific">Pseudomonas savastanoi pv. glycinea str. race 4</name>
    <dbReference type="NCBI Taxonomy" id="875330"/>
    <lineage>
        <taxon>Bacteria</taxon>
        <taxon>Pseudomonadati</taxon>
        <taxon>Pseudomonadota</taxon>
        <taxon>Gammaproteobacteria</taxon>
        <taxon>Pseudomonadales</taxon>
        <taxon>Pseudomonadaceae</taxon>
        <taxon>Pseudomonas</taxon>
    </lineage>
</organism>
<sequence length="41" mass="4345">VEDDDEGEAFRERMKAIPAVNRPQALEPSSTGFPAKGVATG</sequence>
<evidence type="ECO:0000256" key="1">
    <source>
        <dbReference type="SAM" id="MobiDB-lite"/>
    </source>
</evidence>
<protein>
    <submittedName>
        <fullName evidence="2">Uncharacterized protein</fullName>
    </submittedName>
</protein>
<dbReference type="Proteomes" id="UP000005466">
    <property type="component" value="Unassembled WGS sequence"/>
</dbReference>
<feature type="region of interest" description="Disordered" evidence="1">
    <location>
        <begin position="1"/>
        <end position="41"/>
    </location>
</feature>
<evidence type="ECO:0000313" key="3">
    <source>
        <dbReference type="Proteomes" id="UP000005466"/>
    </source>
</evidence>
<proteinExistence type="predicted"/>